<name>F9DXK0_9BACL</name>
<sequence length="40" mass="4051">MGYLDNSILGVEVAEIVEKVDAGSEIRIGTSVMGLVNGGG</sequence>
<dbReference type="GO" id="GO:0004022">
    <property type="term" value="F:alcohol dehydrogenase (NAD+) activity"/>
    <property type="evidence" value="ECO:0007669"/>
    <property type="project" value="UniProtKB-EC"/>
</dbReference>
<dbReference type="EMBL" id="AFPZ01000110">
    <property type="protein sequence ID" value="EGQ20624.1"/>
    <property type="molecule type" value="Genomic_DNA"/>
</dbReference>
<reference evidence="1 2" key="1">
    <citation type="submission" date="2011-04" db="EMBL/GenBank/DDBJ databases">
        <authorList>
            <person name="Muzny D."/>
            <person name="Qin X."/>
            <person name="Deng J."/>
            <person name="Jiang H."/>
            <person name="Liu Y."/>
            <person name="Qu J."/>
            <person name="Song X.-Z."/>
            <person name="Zhang L."/>
            <person name="Thornton R."/>
            <person name="Coyle M."/>
            <person name="Francisco L."/>
            <person name="Jackson L."/>
            <person name="Javaid M."/>
            <person name="Korchina V."/>
            <person name="Kovar C."/>
            <person name="Mata R."/>
            <person name="Mathew T."/>
            <person name="Ngo R."/>
            <person name="Nguyen L."/>
            <person name="Nguyen N."/>
            <person name="Okwuonu G."/>
            <person name="Ongeri F."/>
            <person name="Pham C."/>
            <person name="Simmons D."/>
            <person name="Wilczek-Boney K."/>
            <person name="Hale W."/>
            <person name="Jakkamsetti A."/>
            <person name="Pham P."/>
            <person name="Ruth R."/>
            <person name="San Lucas F."/>
            <person name="Warren J."/>
            <person name="Zhang J."/>
            <person name="Zhao Z."/>
            <person name="Zhou C."/>
            <person name="Zhu D."/>
            <person name="Lee S."/>
            <person name="Bess C."/>
            <person name="Blankenburg K."/>
            <person name="Forbes L."/>
            <person name="Fu Q."/>
            <person name="Gubbala S."/>
            <person name="Hirani K."/>
            <person name="Jayaseelan J.C."/>
            <person name="Lara F."/>
            <person name="Munidasa M."/>
            <person name="Palculict T."/>
            <person name="Patil S."/>
            <person name="Pu L.-L."/>
            <person name="Saada N."/>
            <person name="Tang L."/>
            <person name="Weissenberger G."/>
            <person name="Zhu Y."/>
            <person name="Hemphill L."/>
            <person name="Shang Y."/>
            <person name="Youmans B."/>
            <person name="Ayvaz T."/>
            <person name="Ross M."/>
            <person name="Santibanez J."/>
            <person name="Aqrawi P."/>
            <person name="Gross S."/>
            <person name="Joshi V."/>
            <person name="Fowler G."/>
            <person name="Nazareth L."/>
            <person name="Reid J."/>
            <person name="Worley K."/>
            <person name="Petrosino J."/>
            <person name="Highlander S."/>
            <person name="Gibbs R."/>
        </authorList>
    </citation>
    <scope>NUCLEOTIDE SEQUENCE [LARGE SCALE GENOMIC DNA]</scope>
    <source>
        <strain evidence="1 2">2681</strain>
    </source>
</reference>
<dbReference type="Proteomes" id="UP000005316">
    <property type="component" value="Unassembled WGS sequence"/>
</dbReference>
<protein>
    <submittedName>
        <fullName evidence="1">Alcohol dehydrogenase</fullName>
        <ecNumber evidence="1">1.1.1.1</ecNumber>
    </submittedName>
</protein>
<evidence type="ECO:0000313" key="1">
    <source>
        <dbReference type="EMBL" id="EGQ20624.1"/>
    </source>
</evidence>
<keyword evidence="1" id="KW-0560">Oxidoreductase</keyword>
<organism evidence="1 2">
    <name type="scientific">Sporosarcina newyorkensis 2681</name>
    <dbReference type="NCBI Taxonomy" id="1027292"/>
    <lineage>
        <taxon>Bacteria</taxon>
        <taxon>Bacillati</taxon>
        <taxon>Bacillota</taxon>
        <taxon>Bacilli</taxon>
        <taxon>Bacillales</taxon>
        <taxon>Caryophanaceae</taxon>
        <taxon>Sporosarcina</taxon>
    </lineage>
</organism>
<dbReference type="AlphaFoldDB" id="F9DXK0"/>
<comment type="caution">
    <text evidence="1">The sequence shown here is derived from an EMBL/GenBank/DDBJ whole genome shotgun (WGS) entry which is preliminary data.</text>
</comment>
<evidence type="ECO:0000313" key="2">
    <source>
        <dbReference type="Proteomes" id="UP000005316"/>
    </source>
</evidence>
<gene>
    <name evidence="1" type="ORF">HMPREF9372_3531</name>
</gene>
<dbReference type="HOGENOM" id="CLU_3296748_0_0_9"/>
<proteinExistence type="predicted"/>
<dbReference type="EC" id="1.1.1.1" evidence="1"/>
<accession>F9DXK0</accession>